<gene>
    <name evidence="5" type="ORF">BJ322DRAFT_132608</name>
</gene>
<accession>A0A9P6LDI1</accession>
<dbReference type="SUPFAM" id="SSF53474">
    <property type="entry name" value="alpha/beta-Hydrolases"/>
    <property type="match status" value="1"/>
</dbReference>
<dbReference type="InterPro" id="IPR051601">
    <property type="entry name" value="Serine_prot/Carboxylest_S33"/>
</dbReference>
<name>A0A9P6LDI1_9AGAM</name>
<dbReference type="AlphaFoldDB" id="A0A9P6LDI1"/>
<evidence type="ECO:0000313" key="6">
    <source>
        <dbReference type="Proteomes" id="UP000736335"/>
    </source>
</evidence>
<dbReference type="GO" id="GO:0016787">
    <property type="term" value="F:hydrolase activity"/>
    <property type="evidence" value="ECO:0007669"/>
    <property type="project" value="UniProtKB-KW"/>
</dbReference>
<keyword evidence="2" id="KW-0378">Hydrolase</keyword>
<reference evidence="5" key="2">
    <citation type="submission" date="2020-11" db="EMBL/GenBank/DDBJ databases">
        <authorList>
            <consortium name="DOE Joint Genome Institute"/>
            <person name="Kuo A."/>
            <person name="Miyauchi S."/>
            <person name="Kiss E."/>
            <person name="Drula E."/>
            <person name="Kohler A."/>
            <person name="Sanchez-Garcia M."/>
            <person name="Andreopoulos B."/>
            <person name="Barry K.W."/>
            <person name="Bonito G."/>
            <person name="Buee M."/>
            <person name="Carver A."/>
            <person name="Chen C."/>
            <person name="Cichocki N."/>
            <person name="Clum A."/>
            <person name="Culley D."/>
            <person name="Crous P.W."/>
            <person name="Fauchery L."/>
            <person name="Girlanda M."/>
            <person name="Hayes R."/>
            <person name="Keri Z."/>
            <person name="Labutti K."/>
            <person name="Lipzen A."/>
            <person name="Lombard V."/>
            <person name="Magnuson J."/>
            <person name="Maillard F."/>
            <person name="Morin E."/>
            <person name="Murat C."/>
            <person name="Nolan M."/>
            <person name="Ohm R."/>
            <person name="Pangilinan J."/>
            <person name="Pereira M."/>
            <person name="Perotto S."/>
            <person name="Peter M."/>
            <person name="Riley R."/>
            <person name="Sitrit Y."/>
            <person name="Stielow B."/>
            <person name="Szollosi G."/>
            <person name="Zifcakova L."/>
            <person name="Stursova M."/>
            <person name="Spatafora J.W."/>
            <person name="Tedersoo L."/>
            <person name="Vaario L.-M."/>
            <person name="Yamada A."/>
            <person name="Yan M."/>
            <person name="Wang P."/>
            <person name="Xu J."/>
            <person name="Bruns T."/>
            <person name="Baldrian P."/>
            <person name="Vilgalys R."/>
            <person name="Henrissat B."/>
            <person name="Grigoriev I.V."/>
            <person name="Hibbett D."/>
            <person name="Nagy L.G."/>
            <person name="Martin F.M."/>
        </authorList>
    </citation>
    <scope>NUCLEOTIDE SEQUENCE</scope>
    <source>
        <strain evidence="5">UH-Tt-Lm1</strain>
    </source>
</reference>
<feature type="chain" id="PRO_5040454232" description="Peptidase S33 tripeptidyl aminopeptidase-like C-terminal domain-containing protein" evidence="3">
    <location>
        <begin position="23"/>
        <end position="568"/>
    </location>
</feature>
<comment type="caution">
    <text evidence="5">The sequence shown here is derived from an EMBL/GenBank/DDBJ whole genome shotgun (WGS) entry which is preliminary data.</text>
</comment>
<keyword evidence="3" id="KW-0732">Signal</keyword>
<evidence type="ECO:0000256" key="2">
    <source>
        <dbReference type="ARBA" id="ARBA00022801"/>
    </source>
</evidence>
<dbReference type="OrthoDB" id="425534at2759"/>
<dbReference type="InterPro" id="IPR013595">
    <property type="entry name" value="Pept_S33_TAP-like_C"/>
</dbReference>
<evidence type="ECO:0000313" key="5">
    <source>
        <dbReference type="EMBL" id="KAF9793484.1"/>
    </source>
</evidence>
<reference evidence="5" key="1">
    <citation type="journal article" date="2020" name="Nat. Commun.">
        <title>Large-scale genome sequencing of mycorrhizal fungi provides insights into the early evolution of symbiotic traits.</title>
        <authorList>
            <person name="Miyauchi S."/>
            <person name="Kiss E."/>
            <person name="Kuo A."/>
            <person name="Drula E."/>
            <person name="Kohler A."/>
            <person name="Sanchez-Garcia M."/>
            <person name="Morin E."/>
            <person name="Andreopoulos B."/>
            <person name="Barry K.W."/>
            <person name="Bonito G."/>
            <person name="Buee M."/>
            <person name="Carver A."/>
            <person name="Chen C."/>
            <person name="Cichocki N."/>
            <person name="Clum A."/>
            <person name="Culley D."/>
            <person name="Crous P.W."/>
            <person name="Fauchery L."/>
            <person name="Girlanda M."/>
            <person name="Hayes R.D."/>
            <person name="Keri Z."/>
            <person name="LaButti K."/>
            <person name="Lipzen A."/>
            <person name="Lombard V."/>
            <person name="Magnuson J."/>
            <person name="Maillard F."/>
            <person name="Murat C."/>
            <person name="Nolan M."/>
            <person name="Ohm R.A."/>
            <person name="Pangilinan J."/>
            <person name="Pereira M.F."/>
            <person name="Perotto S."/>
            <person name="Peter M."/>
            <person name="Pfister S."/>
            <person name="Riley R."/>
            <person name="Sitrit Y."/>
            <person name="Stielow J.B."/>
            <person name="Szollosi G."/>
            <person name="Zifcakova L."/>
            <person name="Stursova M."/>
            <person name="Spatafora J.W."/>
            <person name="Tedersoo L."/>
            <person name="Vaario L.M."/>
            <person name="Yamada A."/>
            <person name="Yan M."/>
            <person name="Wang P."/>
            <person name="Xu J."/>
            <person name="Bruns T."/>
            <person name="Baldrian P."/>
            <person name="Vilgalys R."/>
            <person name="Dunand C."/>
            <person name="Henrissat B."/>
            <person name="Grigoriev I.V."/>
            <person name="Hibbett D."/>
            <person name="Nagy L.G."/>
            <person name="Martin F.M."/>
        </authorList>
    </citation>
    <scope>NUCLEOTIDE SEQUENCE</scope>
    <source>
        <strain evidence="5">UH-Tt-Lm1</strain>
    </source>
</reference>
<dbReference type="EMBL" id="WIUZ02000001">
    <property type="protein sequence ID" value="KAF9793484.1"/>
    <property type="molecule type" value="Genomic_DNA"/>
</dbReference>
<dbReference type="PANTHER" id="PTHR43248:SF25">
    <property type="entry name" value="AB HYDROLASE-1 DOMAIN-CONTAINING PROTEIN-RELATED"/>
    <property type="match status" value="1"/>
</dbReference>
<keyword evidence="6" id="KW-1185">Reference proteome</keyword>
<dbReference type="Proteomes" id="UP000736335">
    <property type="component" value="Unassembled WGS sequence"/>
</dbReference>
<dbReference type="Gene3D" id="3.40.50.1820">
    <property type="entry name" value="alpha/beta hydrolase"/>
    <property type="match status" value="1"/>
</dbReference>
<dbReference type="InterPro" id="IPR029058">
    <property type="entry name" value="AB_hydrolase_fold"/>
</dbReference>
<organism evidence="5 6">
    <name type="scientific">Thelephora terrestris</name>
    <dbReference type="NCBI Taxonomy" id="56493"/>
    <lineage>
        <taxon>Eukaryota</taxon>
        <taxon>Fungi</taxon>
        <taxon>Dikarya</taxon>
        <taxon>Basidiomycota</taxon>
        <taxon>Agaricomycotina</taxon>
        <taxon>Agaricomycetes</taxon>
        <taxon>Thelephorales</taxon>
        <taxon>Thelephoraceae</taxon>
        <taxon>Thelephora</taxon>
    </lineage>
</organism>
<dbReference type="Pfam" id="PF08386">
    <property type="entry name" value="Abhydrolase_4"/>
    <property type="match status" value="1"/>
</dbReference>
<dbReference type="PANTHER" id="PTHR43248">
    <property type="entry name" value="2-SUCCINYL-6-HYDROXY-2,4-CYCLOHEXADIENE-1-CARBOXYLATE SYNTHASE"/>
    <property type="match status" value="1"/>
</dbReference>
<sequence length="568" mass="61119">MILPPGLTGLLTLGLLGRRVVAAPSAASRNGSPISWGSCESFGVSSTDPSFQCGYLEVPMDYHDSSAGNARLAVTKYAATANKLGSIFFNPGGPGSSGIETFGQGFSKVLQGAYDIVSWDLRGVGNTFPGDVYIFNNTAEDAAYWNNTVFAYINETISGRFDERDLKELYSQVETTQSKYKDFGERCVNSSSGPYLKYIGTSSTVRDLVSLGDAIVGKGEPIDFWGVSYGTVVGFNFLNMFPKRAGHVILDGVIDPDLWVSYKLLHSSLADTEKTYSGLTDGCAAAGSAGCKLAEITGDGASGDDVKNLINDAHDMALELYRAGYEVPAVPGFLKLWLATLLYSPTTWSEGVNGFLYEYVALVLQASQAYNVTVPGGRKYDVPSGNITIDDTVDTFYPNRTSYSQAAIAGSDDFSDGNVTTRDSFDVIVENTREVTPTFGTVWPVEYDPSGWPVRSVERLPPFSPKQLKYPVLVIGNVADPITPFASAQKTAHILGDDTFLLQQLGFGHTSLAQVSSCTLGIVGNYVANSTLPLGGTSRCPVDDNDLFPALNGTTADSRRSNLLRRWW</sequence>
<proteinExistence type="inferred from homology"/>
<evidence type="ECO:0000259" key="4">
    <source>
        <dbReference type="Pfam" id="PF08386"/>
    </source>
</evidence>
<feature type="signal peptide" evidence="3">
    <location>
        <begin position="1"/>
        <end position="22"/>
    </location>
</feature>
<protein>
    <recommendedName>
        <fullName evidence="4">Peptidase S33 tripeptidyl aminopeptidase-like C-terminal domain-containing protein</fullName>
    </recommendedName>
</protein>
<evidence type="ECO:0000256" key="3">
    <source>
        <dbReference type="SAM" id="SignalP"/>
    </source>
</evidence>
<comment type="similarity">
    <text evidence="1">Belongs to the peptidase S33 family.</text>
</comment>
<evidence type="ECO:0000256" key="1">
    <source>
        <dbReference type="ARBA" id="ARBA00010088"/>
    </source>
</evidence>
<feature type="domain" description="Peptidase S33 tripeptidyl aminopeptidase-like C-terminal" evidence="4">
    <location>
        <begin position="440"/>
        <end position="537"/>
    </location>
</feature>